<proteinExistence type="predicted"/>
<organism evidence="1 2">
    <name type="scientific">Echria macrotheca</name>
    <dbReference type="NCBI Taxonomy" id="438768"/>
    <lineage>
        <taxon>Eukaryota</taxon>
        <taxon>Fungi</taxon>
        <taxon>Dikarya</taxon>
        <taxon>Ascomycota</taxon>
        <taxon>Pezizomycotina</taxon>
        <taxon>Sordariomycetes</taxon>
        <taxon>Sordariomycetidae</taxon>
        <taxon>Sordariales</taxon>
        <taxon>Schizotheciaceae</taxon>
        <taxon>Echria</taxon>
    </lineage>
</organism>
<dbReference type="AlphaFoldDB" id="A0AAJ0BPC0"/>
<evidence type="ECO:0000313" key="2">
    <source>
        <dbReference type="Proteomes" id="UP001239445"/>
    </source>
</evidence>
<name>A0AAJ0BPC0_9PEZI</name>
<dbReference type="EMBL" id="MU839827">
    <property type="protein sequence ID" value="KAK1760684.1"/>
    <property type="molecule type" value="Genomic_DNA"/>
</dbReference>
<reference evidence="1" key="1">
    <citation type="submission" date="2023-06" db="EMBL/GenBank/DDBJ databases">
        <title>Genome-scale phylogeny and comparative genomics of the fungal order Sordariales.</title>
        <authorList>
            <consortium name="Lawrence Berkeley National Laboratory"/>
            <person name="Hensen N."/>
            <person name="Bonometti L."/>
            <person name="Westerberg I."/>
            <person name="Brannstrom I.O."/>
            <person name="Guillou S."/>
            <person name="Cros-Aarteil S."/>
            <person name="Calhoun S."/>
            <person name="Haridas S."/>
            <person name="Kuo A."/>
            <person name="Mondo S."/>
            <person name="Pangilinan J."/>
            <person name="Riley R."/>
            <person name="Labutti K."/>
            <person name="Andreopoulos B."/>
            <person name="Lipzen A."/>
            <person name="Chen C."/>
            <person name="Yanf M."/>
            <person name="Daum C."/>
            <person name="Ng V."/>
            <person name="Clum A."/>
            <person name="Steindorff A."/>
            <person name="Ohm R."/>
            <person name="Martin F."/>
            <person name="Silar P."/>
            <person name="Natvig D."/>
            <person name="Lalanne C."/>
            <person name="Gautier V."/>
            <person name="Ament-Velasquez S.L."/>
            <person name="Kruys A."/>
            <person name="Hutchinson M.I."/>
            <person name="Powell A.J."/>
            <person name="Barry K."/>
            <person name="Miller A.N."/>
            <person name="Grigoriev I.V."/>
            <person name="Debuchy R."/>
            <person name="Gladieux P."/>
            <person name="Thoren M.H."/>
            <person name="Johannesson H."/>
        </authorList>
    </citation>
    <scope>NUCLEOTIDE SEQUENCE</scope>
    <source>
        <strain evidence="1">PSN4</strain>
    </source>
</reference>
<keyword evidence="2" id="KW-1185">Reference proteome</keyword>
<evidence type="ECO:0000313" key="1">
    <source>
        <dbReference type="EMBL" id="KAK1760684.1"/>
    </source>
</evidence>
<gene>
    <name evidence="1" type="ORF">QBC47DRAFT_12066</name>
</gene>
<comment type="caution">
    <text evidence="1">The sequence shown here is derived from an EMBL/GenBank/DDBJ whole genome shotgun (WGS) entry which is preliminary data.</text>
</comment>
<accession>A0AAJ0BPC0</accession>
<protein>
    <submittedName>
        <fullName evidence="1">Uncharacterized protein</fullName>
    </submittedName>
</protein>
<dbReference type="Proteomes" id="UP001239445">
    <property type="component" value="Unassembled WGS sequence"/>
</dbReference>
<sequence length="199" mass="22065">MLVLVSQHSLPTLCISLLMKATLIFKRLNIMKQKKRGRCLPWIDRQTLQSPVSVICSKKTMNKYRPFCPPFPSSFSASSSVSVSTGRGEMGKRLDIHSRQNLFGPVSTSALFPARSTSNGQILQPTVDTMSTPSWTPLLGACSLQEASPHLARKRGSCNVTLRERGIRTHVYPPNGKEGTKKEEGCLSGDRHHRFLARS</sequence>